<dbReference type="Pfam" id="PF00326">
    <property type="entry name" value="Peptidase_S9"/>
    <property type="match status" value="1"/>
</dbReference>
<organism evidence="4 5">
    <name type="scientific">Litorilituus sediminis</name>
    <dbReference type="NCBI Taxonomy" id="718192"/>
    <lineage>
        <taxon>Bacteria</taxon>
        <taxon>Pseudomonadati</taxon>
        <taxon>Pseudomonadota</taxon>
        <taxon>Gammaproteobacteria</taxon>
        <taxon>Alteromonadales</taxon>
        <taxon>Colwelliaceae</taxon>
        <taxon>Litorilituus</taxon>
    </lineage>
</organism>
<accession>A0A4V0ZFY3</accession>
<proteinExistence type="predicted"/>
<reference evidence="4 5" key="1">
    <citation type="submission" date="2018-12" db="EMBL/GenBank/DDBJ databases">
        <title>Complete genome of Litorilituus sediminis.</title>
        <authorList>
            <person name="Liu A."/>
            <person name="Rong J."/>
        </authorList>
    </citation>
    <scope>NUCLEOTIDE SEQUENCE [LARGE SCALE GENOMIC DNA]</scope>
    <source>
        <strain evidence="4 5">JCM 17549</strain>
    </source>
</reference>
<keyword evidence="5" id="KW-1185">Reference proteome</keyword>
<evidence type="ECO:0000256" key="2">
    <source>
        <dbReference type="SAM" id="SignalP"/>
    </source>
</evidence>
<dbReference type="PANTHER" id="PTHR22946:SF9">
    <property type="entry name" value="POLYKETIDE TRANSFERASE AF380"/>
    <property type="match status" value="1"/>
</dbReference>
<dbReference type="Proteomes" id="UP000290244">
    <property type="component" value="Chromosome"/>
</dbReference>
<protein>
    <recommendedName>
        <fullName evidence="3">Peptidase S9 prolyl oligopeptidase catalytic domain-containing protein</fullName>
    </recommendedName>
</protein>
<dbReference type="OrthoDB" id="9771666at2"/>
<dbReference type="SUPFAM" id="SSF53474">
    <property type="entry name" value="alpha/beta-Hydrolases"/>
    <property type="match status" value="1"/>
</dbReference>
<dbReference type="GO" id="GO:0052689">
    <property type="term" value="F:carboxylic ester hydrolase activity"/>
    <property type="evidence" value="ECO:0007669"/>
    <property type="project" value="UniProtKB-ARBA"/>
</dbReference>
<dbReference type="PROSITE" id="PS51257">
    <property type="entry name" value="PROKAR_LIPOPROTEIN"/>
    <property type="match status" value="1"/>
</dbReference>
<sequence length="318" mass="35114">MNIIKLISTLSLYALLASLFGCSSVVQMHNNSADKTVPVWQQSAIKDELKVNFLWAKPIAKGPLATIIVHPGMLQNVEDMRGVLIDLAEQGFMSVAVDYQRLIAGKWQVSTMPIRARDEIDFIMSQVVENPWVDANNIGLLGFSLGGAHSLNIAKVNPDIKTVVVYYPMTDFVGWAKSAENELLLSLVVKQVKSAYLKESDSHSHASHLELVSNYSAVNFADEIRPPVLVIHGDEDDIAPIEFSKRFVSLLQSSGNDQSQLMVINQGAHGFNFKRSKQSIKSWLTSLDWMQKHLATEPKSYVVASNVAASNALASNNY</sequence>
<dbReference type="InterPro" id="IPR050261">
    <property type="entry name" value="FrsA_esterase"/>
</dbReference>
<keyword evidence="2" id="KW-0732">Signal</keyword>
<dbReference type="PANTHER" id="PTHR22946">
    <property type="entry name" value="DIENELACTONE HYDROLASE DOMAIN-CONTAINING PROTEIN-RELATED"/>
    <property type="match status" value="1"/>
</dbReference>
<dbReference type="GO" id="GO:0006508">
    <property type="term" value="P:proteolysis"/>
    <property type="evidence" value="ECO:0007669"/>
    <property type="project" value="InterPro"/>
</dbReference>
<dbReference type="KEGG" id="lsd:EMK97_06535"/>
<dbReference type="RefSeq" id="WP_130600536.1">
    <property type="nucleotide sequence ID" value="NZ_CP034759.1"/>
</dbReference>
<dbReference type="GO" id="GO:0008236">
    <property type="term" value="F:serine-type peptidase activity"/>
    <property type="evidence" value="ECO:0007669"/>
    <property type="project" value="InterPro"/>
</dbReference>
<name>A0A4V0ZFY3_9GAMM</name>
<keyword evidence="1" id="KW-0378">Hydrolase</keyword>
<evidence type="ECO:0000256" key="1">
    <source>
        <dbReference type="ARBA" id="ARBA00022801"/>
    </source>
</evidence>
<feature type="signal peptide" evidence="2">
    <location>
        <begin position="1"/>
        <end position="28"/>
    </location>
</feature>
<dbReference type="InterPro" id="IPR001375">
    <property type="entry name" value="Peptidase_S9_cat"/>
</dbReference>
<feature type="chain" id="PRO_5020989129" description="Peptidase S9 prolyl oligopeptidase catalytic domain-containing protein" evidence="2">
    <location>
        <begin position="29"/>
        <end position="318"/>
    </location>
</feature>
<dbReference type="AlphaFoldDB" id="A0A4V0ZFY3"/>
<dbReference type="InterPro" id="IPR029058">
    <property type="entry name" value="AB_hydrolase_fold"/>
</dbReference>
<evidence type="ECO:0000313" key="4">
    <source>
        <dbReference type="EMBL" id="QBG35400.1"/>
    </source>
</evidence>
<dbReference type="Gene3D" id="3.40.50.1820">
    <property type="entry name" value="alpha/beta hydrolase"/>
    <property type="match status" value="1"/>
</dbReference>
<evidence type="ECO:0000259" key="3">
    <source>
        <dbReference type="Pfam" id="PF00326"/>
    </source>
</evidence>
<gene>
    <name evidence="4" type="ORF">EMK97_06535</name>
</gene>
<dbReference type="EMBL" id="CP034759">
    <property type="protein sequence ID" value="QBG35400.1"/>
    <property type="molecule type" value="Genomic_DNA"/>
</dbReference>
<feature type="domain" description="Peptidase S9 prolyl oligopeptidase catalytic" evidence="3">
    <location>
        <begin position="124"/>
        <end position="295"/>
    </location>
</feature>
<evidence type="ECO:0000313" key="5">
    <source>
        <dbReference type="Proteomes" id="UP000290244"/>
    </source>
</evidence>